<dbReference type="EMBL" id="CP011125">
    <property type="protein sequence ID" value="AKF09076.1"/>
    <property type="molecule type" value="Genomic_DNA"/>
</dbReference>
<dbReference type="PRINTS" id="PR00111">
    <property type="entry name" value="ABHYDROLASE"/>
</dbReference>
<dbReference type="InterPro" id="IPR000639">
    <property type="entry name" value="Epox_hydrolase-like"/>
</dbReference>
<dbReference type="InterPro" id="IPR029058">
    <property type="entry name" value="AB_hydrolase_fold"/>
</dbReference>
<sequence length="280" mass="30274">MTTTHFAQRSEGRLAYVDQGPSTAPAVLCLPSLGDTRAQYRRIAPRLLDTGARVLAADLRGHGESDATFARHDVRDLADDLVAVLDAARVERAVIAGSSISGAAALLAAARHPERIAGLLLLGPVARDLPLRRVLRPLFRPLFGAPWGPTLWSAYYRSLFKRHVPEDLDAHRATLRAMLGDRARRHALVELLRSDRRDVEQSMSAVRAPVAIVMGSADPDFPDPRAEVAALERALTATRVRTTTLEGVGHYPHLEDPDAVLAAYRALVAGASRTVEGVAS</sequence>
<keyword evidence="3" id="KW-1185">Reference proteome</keyword>
<feature type="domain" description="AB hydrolase-1" evidence="1">
    <location>
        <begin position="25"/>
        <end position="257"/>
    </location>
</feature>
<dbReference type="GO" id="GO:0046464">
    <property type="term" value="P:acylglycerol catabolic process"/>
    <property type="evidence" value="ECO:0007669"/>
    <property type="project" value="TreeGrafter"/>
</dbReference>
<reference evidence="2 3" key="1">
    <citation type="submission" date="2015-03" db="EMBL/GenBank/DDBJ databases">
        <title>Genome assembly of Sandaracinus amylolyticus DSM 53668.</title>
        <authorList>
            <person name="Sharma G."/>
            <person name="Subramanian S."/>
        </authorList>
    </citation>
    <scope>NUCLEOTIDE SEQUENCE [LARGE SCALE GENOMIC DNA]</scope>
    <source>
        <strain evidence="2 3">DSM 53668</strain>
    </source>
</reference>
<dbReference type="PANTHER" id="PTHR43798">
    <property type="entry name" value="MONOACYLGLYCEROL LIPASE"/>
    <property type="match status" value="1"/>
</dbReference>
<dbReference type="KEGG" id="samy:DB32_006225"/>
<dbReference type="InterPro" id="IPR000073">
    <property type="entry name" value="AB_hydrolase_1"/>
</dbReference>
<evidence type="ECO:0000313" key="2">
    <source>
        <dbReference type="EMBL" id="AKF09076.1"/>
    </source>
</evidence>
<organism evidence="2 3">
    <name type="scientific">Sandaracinus amylolyticus</name>
    <dbReference type="NCBI Taxonomy" id="927083"/>
    <lineage>
        <taxon>Bacteria</taxon>
        <taxon>Pseudomonadati</taxon>
        <taxon>Myxococcota</taxon>
        <taxon>Polyangia</taxon>
        <taxon>Polyangiales</taxon>
        <taxon>Sandaracinaceae</taxon>
        <taxon>Sandaracinus</taxon>
    </lineage>
</organism>
<dbReference type="Pfam" id="PF00561">
    <property type="entry name" value="Abhydrolase_1"/>
    <property type="match status" value="1"/>
</dbReference>
<dbReference type="PRINTS" id="PR00412">
    <property type="entry name" value="EPOXHYDRLASE"/>
</dbReference>
<dbReference type="Proteomes" id="UP000034883">
    <property type="component" value="Chromosome"/>
</dbReference>
<dbReference type="GO" id="GO:0047372">
    <property type="term" value="F:monoacylglycerol lipase activity"/>
    <property type="evidence" value="ECO:0007669"/>
    <property type="project" value="TreeGrafter"/>
</dbReference>
<protein>
    <submittedName>
        <fullName evidence="2">Beta-ketoadipate enol-lactone hydrolase</fullName>
    </submittedName>
</protein>
<keyword evidence="2" id="KW-0378">Hydrolase</keyword>
<dbReference type="PANTHER" id="PTHR43798:SF33">
    <property type="entry name" value="HYDROLASE, PUTATIVE (AFU_ORTHOLOGUE AFUA_2G14860)-RELATED"/>
    <property type="match status" value="1"/>
</dbReference>
<dbReference type="OrthoDB" id="9785408at2"/>
<proteinExistence type="predicted"/>
<evidence type="ECO:0000313" key="3">
    <source>
        <dbReference type="Proteomes" id="UP000034883"/>
    </source>
</evidence>
<name>A0A0F6YL30_9BACT</name>
<evidence type="ECO:0000259" key="1">
    <source>
        <dbReference type="Pfam" id="PF00561"/>
    </source>
</evidence>
<dbReference type="STRING" id="927083.DB32_006225"/>
<dbReference type="InterPro" id="IPR050266">
    <property type="entry name" value="AB_hydrolase_sf"/>
</dbReference>
<dbReference type="Gene3D" id="3.40.50.1820">
    <property type="entry name" value="alpha/beta hydrolase"/>
    <property type="match status" value="1"/>
</dbReference>
<dbReference type="SUPFAM" id="SSF53474">
    <property type="entry name" value="alpha/beta-Hydrolases"/>
    <property type="match status" value="1"/>
</dbReference>
<accession>A0A0F6YL30</accession>
<dbReference type="RefSeq" id="WP_053236163.1">
    <property type="nucleotide sequence ID" value="NZ_CP011125.1"/>
</dbReference>
<gene>
    <name evidence="2" type="ORF">DB32_006225</name>
</gene>
<dbReference type="AlphaFoldDB" id="A0A0F6YL30"/>
<dbReference type="GO" id="GO:0016020">
    <property type="term" value="C:membrane"/>
    <property type="evidence" value="ECO:0007669"/>
    <property type="project" value="TreeGrafter"/>
</dbReference>